<keyword evidence="4 6" id="KW-1133">Transmembrane helix</keyword>
<evidence type="ECO:0000256" key="6">
    <source>
        <dbReference type="RuleBase" id="RU363053"/>
    </source>
</evidence>
<evidence type="ECO:0000256" key="5">
    <source>
        <dbReference type="ARBA" id="ARBA00023136"/>
    </source>
</evidence>
<dbReference type="RefSeq" id="XP_022654025.1">
    <property type="nucleotide sequence ID" value="XM_022798290.1"/>
</dbReference>
<evidence type="ECO:0000313" key="8">
    <source>
        <dbReference type="Proteomes" id="UP000594260"/>
    </source>
</evidence>
<comment type="similarity">
    <text evidence="2 6">Belongs to the peroxisomal membrane protein PXMP2/4 family.</text>
</comment>
<keyword evidence="5 6" id="KW-0472">Membrane</keyword>
<keyword evidence="3 6" id="KW-0812">Transmembrane</keyword>
<dbReference type="PANTHER" id="PTHR11266">
    <property type="entry name" value="PEROXISOMAL MEMBRANE PROTEIN 2, PXMP2 MPV17"/>
    <property type="match status" value="1"/>
</dbReference>
<evidence type="ECO:0000256" key="1">
    <source>
        <dbReference type="ARBA" id="ARBA00004141"/>
    </source>
</evidence>
<name>A0A7M7JNU4_VARDE</name>
<evidence type="ECO:0000256" key="4">
    <source>
        <dbReference type="ARBA" id="ARBA00022989"/>
    </source>
</evidence>
<feature type="transmembrane region" description="Helical" evidence="6">
    <location>
        <begin position="92"/>
        <end position="110"/>
    </location>
</feature>
<sequence length="198" mass="22297">MSGLFSKVRAVFRARPLVANATTYTAMICAAEFTQQTILKRYEPDRRYDFTIIGRYFVIGSCIYGPTLFHFYRILDRALPAKTVAVSLTKAVVDQAVLSSSLLAVFYTAMSVMEGEDDVFAEMKAKWWPTYKLSCLFWVPVQCCNFLFMPPPARVVTVGVCSFVWVNILCLCKRGMAIKSTTEKSEEKSPESATLMTV</sequence>
<protein>
    <recommendedName>
        <fullName evidence="9">Mpv17-like protein</fullName>
    </recommendedName>
</protein>
<feature type="transmembrane region" description="Helical" evidence="6">
    <location>
        <begin position="50"/>
        <end position="72"/>
    </location>
</feature>
<comment type="subcellular location">
    <subcellularLocation>
        <location evidence="1">Membrane</location>
        <topology evidence="1">Multi-pass membrane protein</topology>
    </subcellularLocation>
</comment>
<evidence type="ECO:0000256" key="3">
    <source>
        <dbReference type="ARBA" id="ARBA00022692"/>
    </source>
</evidence>
<dbReference type="InterPro" id="IPR007248">
    <property type="entry name" value="Mpv17_PMP22"/>
</dbReference>
<evidence type="ECO:0008006" key="9">
    <source>
        <dbReference type="Google" id="ProtNLM"/>
    </source>
</evidence>
<dbReference type="FunCoup" id="A0A7M7JNU4">
    <property type="interactions" value="54"/>
</dbReference>
<dbReference type="Pfam" id="PF04117">
    <property type="entry name" value="Mpv17_PMP22"/>
    <property type="match status" value="1"/>
</dbReference>
<dbReference type="InParanoid" id="A0A7M7JNU4"/>
<accession>A0A7M7JNU4</accession>
<dbReference type="KEGG" id="vde:111247411"/>
<dbReference type="GeneID" id="111247411"/>
<dbReference type="Proteomes" id="UP000594260">
    <property type="component" value="Unplaced"/>
</dbReference>
<reference evidence="7" key="1">
    <citation type="submission" date="2021-01" db="UniProtKB">
        <authorList>
            <consortium name="EnsemblMetazoa"/>
        </authorList>
    </citation>
    <scope>IDENTIFICATION</scope>
</reference>
<dbReference type="EnsemblMetazoa" id="XM_022798290">
    <property type="protein sequence ID" value="XP_022654025"/>
    <property type="gene ID" value="LOC111247411"/>
</dbReference>
<dbReference type="GO" id="GO:0005739">
    <property type="term" value="C:mitochondrion"/>
    <property type="evidence" value="ECO:0007669"/>
    <property type="project" value="TreeGrafter"/>
</dbReference>
<evidence type="ECO:0000313" key="7">
    <source>
        <dbReference type="EnsemblMetazoa" id="XP_022654025"/>
    </source>
</evidence>
<dbReference type="OrthoDB" id="430207at2759"/>
<organism evidence="7 8">
    <name type="scientific">Varroa destructor</name>
    <name type="common">Honeybee mite</name>
    <dbReference type="NCBI Taxonomy" id="109461"/>
    <lineage>
        <taxon>Eukaryota</taxon>
        <taxon>Metazoa</taxon>
        <taxon>Ecdysozoa</taxon>
        <taxon>Arthropoda</taxon>
        <taxon>Chelicerata</taxon>
        <taxon>Arachnida</taxon>
        <taxon>Acari</taxon>
        <taxon>Parasitiformes</taxon>
        <taxon>Mesostigmata</taxon>
        <taxon>Gamasina</taxon>
        <taxon>Dermanyssoidea</taxon>
        <taxon>Varroidae</taxon>
        <taxon>Varroa</taxon>
    </lineage>
</organism>
<dbReference type="AlphaFoldDB" id="A0A7M7JNU4"/>
<dbReference type="PANTHER" id="PTHR11266:SF85">
    <property type="entry name" value="MPV17-LIKE PROTEIN"/>
    <property type="match status" value="1"/>
</dbReference>
<proteinExistence type="inferred from homology"/>
<evidence type="ECO:0000256" key="2">
    <source>
        <dbReference type="ARBA" id="ARBA00006824"/>
    </source>
</evidence>
<dbReference type="GO" id="GO:0016020">
    <property type="term" value="C:membrane"/>
    <property type="evidence" value="ECO:0007669"/>
    <property type="project" value="UniProtKB-SubCell"/>
</dbReference>
<dbReference type="OMA" id="QFVSKRW"/>
<keyword evidence="8" id="KW-1185">Reference proteome</keyword>
<feature type="transmembrane region" description="Helical" evidence="6">
    <location>
        <begin position="155"/>
        <end position="172"/>
    </location>
</feature>